<evidence type="ECO:0000313" key="13">
    <source>
        <dbReference type="Proteomes" id="UP000075025"/>
    </source>
</evidence>
<dbReference type="OrthoDB" id="227596at2"/>
<evidence type="ECO:0000256" key="5">
    <source>
        <dbReference type="ARBA" id="ARBA00022741"/>
    </source>
</evidence>
<evidence type="ECO:0000256" key="2">
    <source>
        <dbReference type="ARBA" id="ARBA00012438"/>
    </source>
</evidence>
<keyword evidence="6" id="KW-0418">Kinase</keyword>
<feature type="domain" description="Signal transduction histidine kinase subgroup 3 dimerisation and phosphoacceptor" evidence="11">
    <location>
        <begin position="176"/>
        <end position="241"/>
    </location>
</feature>
<evidence type="ECO:0000256" key="1">
    <source>
        <dbReference type="ARBA" id="ARBA00000085"/>
    </source>
</evidence>
<comment type="catalytic activity">
    <reaction evidence="1">
        <text>ATP + protein L-histidine = ADP + protein N-phospho-L-histidine.</text>
        <dbReference type="EC" id="2.7.13.3"/>
    </reaction>
</comment>
<evidence type="ECO:0000256" key="9">
    <source>
        <dbReference type="SAM" id="Phobius"/>
    </source>
</evidence>
<dbReference type="InterPro" id="IPR011712">
    <property type="entry name" value="Sig_transdc_His_kin_sub3_dim/P"/>
</dbReference>
<dbReference type="Gene3D" id="1.20.5.1930">
    <property type="match status" value="1"/>
</dbReference>
<protein>
    <recommendedName>
        <fullName evidence="2">histidine kinase</fullName>
        <ecNumber evidence="2">2.7.13.3</ecNumber>
    </recommendedName>
</protein>
<proteinExistence type="predicted"/>
<dbReference type="AlphaFoldDB" id="A0A147F1I1"/>
<evidence type="ECO:0000256" key="8">
    <source>
        <dbReference type="ARBA" id="ARBA00023012"/>
    </source>
</evidence>
<dbReference type="InterPro" id="IPR003594">
    <property type="entry name" value="HATPase_dom"/>
</dbReference>
<dbReference type="SUPFAM" id="SSF55874">
    <property type="entry name" value="ATPase domain of HSP90 chaperone/DNA topoisomerase II/histidine kinase"/>
    <property type="match status" value="1"/>
</dbReference>
<evidence type="ECO:0000256" key="3">
    <source>
        <dbReference type="ARBA" id="ARBA00022553"/>
    </source>
</evidence>
<dbReference type="Pfam" id="PF07730">
    <property type="entry name" value="HisKA_3"/>
    <property type="match status" value="1"/>
</dbReference>
<organism evidence="12 13">
    <name type="scientific">Microbacterium testaceum</name>
    <name type="common">Aureobacterium testaceum</name>
    <name type="synonym">Brevibacterium testaceum</name>
    <dbReference type="NCBI Taxonomy" id="2033"/>
    <lineage>
        <taxon>Bacteria</taxon>
        <taxon>Bacillati</taxon>
        <taxon>Actinomycetota</taxon>
        <taxon>Actinomycetes</taxon>
        <taxon>Micrococcales</taxon>
        <taxon>Microbacteriaceae</taxon>
        <taxon>Microbacterium</taxon>
    </lineage>
</organism>
<comment type="caution">
    <text evidence="12">The sequence shown here is derived from an EMBL/GenBank/DDBJ whole genome shotgun (WGS) entry which is preliminary data.</text>
</comment>
<dbReference type="EMBL" id="LDRT01000005">
    <property type="protein sequence ID" value="KTR96698.1"/>
    <property type="molecule type" value="Genomic_DNA"/>
</dbReference>
<dbReference type="PATRIC" id="fig|2033.6.peg.2752"/>
<dbReference type="Gene3D" id="3.30.565.10">
    <property type="entry name" value="Histidine kinase-like ATPase, C-terminal domain"/>
    <property type="match status" value="1"/>
</dbReference>
<dbReference type="GO" id="GO:0046983">
    <property type="term" value="F:protein dimerization activity"/>
    <property type="evidence" value="ECO:0007669"/>
    <property type="project" value="InterPro"/>
</dbReference>
<reference evidence="12 13" key="1">
    <citation type="journal article" date="2016" name="Front. Microbiol.">
        <title>Genomic Resource of Rice Seed Associated Bacteria.</title>
        <authorList>
            <person name="Midha S."/>
            <person name="Bansal K."/>
            <person name="Sharma S."/>
            <person name="Kumar N."/>
            <person name="Patil P.P."/>
            <person name="Chaudhry V."/>
            <person name="Patil P.B."/>
        </authorList>
    </citation>
    <scope>NUCLEOTIDE SEQUENCE [LARGE SCALE GENOMIC DNA]</scope>
    <source>
        <strain evidence="12 13">NS220</strain>
    </source>
</reference>
<keyword evidence="9" id="KW-0472">Membrane</keyword>
<evidence type="ECO:0000256" key="7">
    <source>
        <dbReference type="ARBA" id="ARBA00022840"/>
    </source>
</evidence>
<keyword evidence="8" id="KW-0902">Two-component regulatory system</keyword>
<keyword evidence="7" id="KW-0067">ATP-binding</keyword>
<feature type="transmembrane region" description="Helical" evidence="9">
    <location>
        <begin position="96"/>
        <end position="116"/>
    </location>
</feature>
<dbReference type="Proteomes" id="UP000075025">
    <property type="component" value="Unassembled WGS sequence"/>
</dbReference>
<evidence type="ECO:0000313" key="12">
    <source>
        <dbReference type="EMBL" id="KTR96698.1"/>
    </source>
</evidence>
<evidence type="ECO:0000256" key="4">
    <source>
        <dbReference type="ARBA" id="ARBA00022679"/>
    </source>
</evidence>
<dbReference type="GO" id="GO:0005524">
    <property type="term" value="F:ATP binding"/>
    <property type="evidence" value="ECO:0007669"/>
    <property type="project" value="UniProtKB-KW"/>
</dbReference>
<evidence type="ECO:0000259" key="11">
    <source>
        <dbReference type="Pfam" id="PF07730"/>
    </source>
</evidence>
<dbReference type="PANTHER" id="PTHR24421">
    <property type="entry name" value="NITRATE/NITRITE SENSOR PROTEIN NARX-RELATED"/>
    <property type="match status" value="1"/>
</dbReference>
<dbReference type="Pfam" id="PF02518">
    <property type="entry name" value="HATPase_c"/>
    <property type="match status" value="1"/>
</dbReference>
<dbReference type="GO" id="GO:0016020">
    <property type="term" value="C:membrane"/>
    <property type="evidence" value="ECO:0007669"/>
    <property type="project" value="InterPro"/>
</dbReference>
<keyword evidence="9" id="KW-1133">Transmembrane helix</keyword>
<keyword evidence="5" id="KW-0547">Nucleotide-binding</keyword>
<gene>
    <name evidence="12" type="ORF">NS220_00940</name>
</gene>
<dbReference type="CDD" id="cd16917">
    <property type="entry name" value="HATPase_UhpB-NarQ-NarX-like"/>
    <property type="match status" value="1"/>
</dbReference>
<dbReference type="InterPro" id="IPR036890">
    <property type="entry name" value="HATPase_C_sf"/>
</dbReference>
<keyword evidence="9" id="KW-0812">Transmembrane</keyword>
<sequence>MVDTRIPLTRWQRVLLDGALAVVAVLPGFLSPDRTDLSAALLALAAVVLCARRHMPWTTLVTVSALAAIADSRSFTAALCLATFTVAMRFPTAPAVFGYLVAAGTPLLGTTVKIALDLADPTVGGAIPAIGVGTSLVDPYVVVALAAGIVTRNVYERRRAQAALHEERIATARALERARITAEMHDVVGHALTVMISLANGARSAWDTDPERSRRALTHLGRVGATALDDMHRTLRVLRDADRELDDALHESGHELFEIDGAVEVVRAAGVPVHLRRRGDDLPENAMLRAAVHRIVQECLTNVLRHAEGVTTVGATIECSARAGTVVIDVEDDGIPNPSSRGGTRRGLIGIAERAAAFGGTCMSGPRSPRGWAVHVVLRTESER</sequence>
<dbReference type="PANTHER" id="PTHR24421:SF10">
    <property type="entry name" value="NITRATE_NITRITE SENSOR PROTEIN NARQ"/>
    <property type="match status" value="1"/>
</dbReference>
<keyword evidence="4" id="KW-0808">Transferase</keyword>
<evidence type="ECO:0000259" key="10">
    <source>
        <dbReference type="Pfam" id="PF02518"/>
    </source>
</evidence>
<dbReference type="RefSeq" id="WP_058622239.1">
    <property type="nucleotide sequence ID" value="NZ_LDRT01000005.1"/>
</dbReference>
<accession>A0A147F1I1</accession>
<dbReference type="GO" id="GO:0000155">
    <property type="term" value="F:phosphorelay sensor kinase activity"/>
    <property type="evidence" value="ECO:0007669"/>
    <property type="project" value="InterPro"/>
</dbReference>
<feature type="transmembrane region" description="Helical" evidence="9">
    <location>
        <begin position="128"/>
        <end position="150"/>
    </location>
</feature>
<feature type="domain" description="Histidine kinase/HSP90-like ATPase" evidence="10">
    <location>
        <begin position="291"/>
        <end position="379"/>
    </location>
</feature>
<evidence type="ECO:0000256" key="6">
    <source>
        <dbReference type="ARBA" id="ARBA00022777"/>
    </source>
</evidence>
<keyword evidence="3" id="KW-0597">Phosphoprotein</keyword>
<dbReference type="InterPro" id="IPR050482">
    <property type="entry name" value="Sensor_HK_TwoCompSys"/>
</dbReference>
<dbReference type="EC" id="2.7.13.3" evidence="2"/>
<name>A0A147F1I1_MICTE</name>